<comment type="caution">
    <text evidence="1">The sequence shown here is derived from an EMBL/GenBank/DDBJ whole genome shotgun (WGS) entry which is preliminary data.</text>
</comment>
<proteinExistence type="predicted"/>
<accession>A0ACC0DW15</accession>
<dbReference type="EMBL" id="CM045878">
    <property type="protein sequence ID" value="KAI7940231.1"/>
    <property type="molecule type" value="Genomic_DNA"/>
</dbReference>
<reference evidence="2" key="2">
    <citation type="journal article" date="2018" name="Mol. Plant Microbe Interact.">
        <title>Genome sequence resources for the wheat stripe rust pathogen (Puccinia striiformis f. sp. tritici) and the barley stripe rust pathogen (Puccinia striiformis f. sp. hordei).</title>
        <authorList>
            <person name="Xia C."/>
            <person name="Wang M."/>
            <person name="Yin C."/>
            <person name="Cornejo O.E."/>
            <person name="Hulbert S.H."/>
            <person name="Chen X."/>
        </authorList>
    </citation>
    <scope>NUCLEOTIDE SEQUENCE [LARGE SCALE GENOMIC DNA]</scope>
    <source>
        <strain evidence="2">93-210</strain>
    </source>
</reference>
<dbReference type="Proteomes" id="UP001060170">
    <property type="component" value="Chromosome 14"/>
</dbReference>
<evidence type="ECO:0000313" key="1">
    <source>
        <dbReference type="EMBL" id="KAI7940231.1"/>
    </source>
</evidence>
<sequence>MAVLGSHHDGFQDTLEHAAQEATLLGLLRHVHRRSYDLATLPIPANKLPTHVVQNSEGPARVMKKCSTSSKHSTHARKLIVSPRNNSTAERSWKGVGHHGNEDEDAEGKDEDAEGKDEDAEGEDEDAEGKDEDAEGKDEDAEGKDEDAEGEDEDAEGGDEDEDEEKA</sequence>
<reference evidence="1 2" key="3">
    <citation type="journal article" date="2022" name="Microbiol. Spectr.">
        <title>Folding features and dynamics of 3D genome architecture in plant fungal pathogens.</title>
        <authorList>
            <person name="Xia C."/>
        </authorList>
    </citation>
    <scope>NUCLEOTIDE SEQUENCE [LARGE SCALE GENOMIC DNA]</scope>
    <source>
        <strain evidence="1 2">93-210</strain>
    </source>
</reference>
<gene>
    <name evidence="1" type="ORF">MJO28_013883</name>
</gene>
<reference evidence="2" key="1">
    <citation type="journal article" date="2018" name="BMC Genomics">
        <title>Genomic insights into host adaptation between the wheat stripe rust pathogen (Puccinia striiformis f. sp. tritici) and the barley stripe rust pathogen (Puccinia striiformis f. sp. hordei).</title>
        <authorList>
            <person name="Xia C."/>
            <person name="Wang M."/>
            <person name="Yin C."/>
            <person name="Cornejo O.E."/>
            <person name="Hulbert S.H."/>
            <person name="Chen X."/>
        </authorList>
    </citation>
    <scope>NUCLEOTIDE SEQUENCE [LARGE SCALE GENOMIC DNA]</scope>
    <source>
        <strain evidence="2">93-210</strain>
    </source>
</reference>
<protein>
    <submittedName>
        <fullName evidence="1">Uncharacterized protein</fullName>
    </submittedName>
</protein>
<organism evidence="1 2">
    <name type="scientific">Puccinia striiformis f. sp. tritici</name>
    <dbReference type="NCBI Taxonomy" id="168172"/>
    <lineage>
        <taxon>Eukaryota</taxon>
        <taxon>Fungi</taxon>
        <taxon>Dikarya</taxon>
        <taxon>Basidiomycota</taxon>
        <taxon>Pucciniomycotina</taxon>
        <taxon>Pucciniomycetes</taxon>
        <taxon>Pucciniales</taxon>
        <taxon>Pucciniaceae</taxon>
        <taxon>Puccinia</taxon>
    </lineage>
</organism>
<name>A0ACC0DW15_9BASI</name>
<keyword evidence="2" id="KW-1185">Reference proteome</keyword>
<evidence type="ECO:0000313" key="2">
    <source>
        <dbReference type="Proteomes" id="UP001060170"/>
    </source>
</evidence>